<sequence>MSDNPWQINLQGAVPSIFLSFKQFNRIHTVQMQFR</sequence>
<evidence type="ECO:0000313" key="1">
    <source>
        <dbReference type="EMBL" id="MBX55679.1"/>
    </source>
</evidence>
<dbReference type="AlphaFoldDB" id="A0A2P2PM28"/>
<name>A0A2P2PM28_RHIMU</name>
<dbReference type="EMBL" id="GGEC01075195">
    <property type="protein sequence ID" value="MBX55679.1"/>
    <property type="molecule type" value="Transcribed_RNA"/>
</dbReference>
<organism evidence="1">
    <name type="scientific">Rhizophora mucronata</name>
    <name type="common">Asiatic mangrove</name>
    <dbReference type="NCBI Taxonomy" id="61149"/>
    <lineage>
        <taxon>Eukaryota</taxon>
        <taxon>Viridiplantae</taxon>
        <taxon>Streptophyta</taxon>
        <taxon>Embryophyta</taxon>
        <taxon>Tracheophyta</taxon>
        <taxon>Spermatophyta</taxon>
        <taxon>Magnoliopsida</taxon>
        <taxon>eudicotyledons</taxon>
        <taxon>Gunneridae</taxon>
        <taxon>Pentapetalae</taxon>
        <taxon>rosids</taxon>
        <taxon>fabids</taxon>
        <taxon>Malpighiales</taxon>
        <taxon>Rhizophoraceae</taxon>
        <taxon>Rhizophora</taxon>
    </lineage>
</organism>
<protein>
    <submittedName>
        <fullName evidence="1">Uncharacterized protein</fullName>
    </submittedName>
</protein>
<accession>A0A2P2PM28</accession>
<proteinExistence type="predicted"/>
<reference evidence="1" key="1">
    <citation type="submission" date="2018-02" db="EMBL/GenBank/DDBJ databases">
        <title>Rhizophora mucronata_Transcriptome.</title>
        <authorList>
            <person name="Meera S.P."/>
            <person name="Sreeshan A."/>
            <person name="Augustine A."/>
        </authorList>
    </citation>
    <scope>NUCLEOTIDE SEQUENCE</scope>
    <source>
        <tissue evidence="1">Leaf</tissue>
    </source>
</reference>